<evidence type="ECO:0000256" key="3">
    <source>
        <dbReference type="ARBA" id="ARBA00022448"/>
    </source>
</evidence>
<proteinExistence type="inferred from homology"/>
<comment type="similarity">
    <text evidence="2">Belongs to the bacterial solute-binding protein 5 family.</text>
</comment>
<protein>
    <recommendedName>
        <fullName evidence="5">Solute-binding protein family 5 domain-containing protein</fullName>
    </recommendedName>
</protein>
<name>X0Z2M0_9ZZZZ</name>
<evidence type="ECO:0000256" key="4">
    <source>
        <dbReference type="ARBA" id="ARBA00022729"/>
    </source>
</evidence>
<sequence>PWFPGIVTMPQANPMPQACIEGPNGAKWTEPCFKWQCGPFVQTEWYHGDHYTLVKNPFHPEAADVKIEKIIAYCIEEASTSFAMYENNELDVASPPLPEMDRVKADPVLSKELRIAPVACTYYYGFVNNKPPFDNDLVRKAFSAAIDRQTLIDTVTKGEQIPANSFATVEIFGNTAGDPDVGIMYDPEKAREYLAEAGYPNGEGLGDIILMHNVSEGHARIAAAIQSMWKDVLGVEVKIETQEWAVYLTTVGKTTPLEDAPHVFRMGWCADYYDQNNWVHEVFNSSAGANRLRRGCLDPTCTEVEELEFDKLTKQAQLEPDPEKRKELYKQAEIELNNVETAFAPIYFYTSISTTKPWVTRTFKKSGEQDHHLWNIDMEAKKAAIGG</sequence>
<dbReference type="Gene3D" id="3.90.76.10">
    <property type="entry name" value="Dipeptide-binding Protein, Domain 1"/>
    <property type="match status" value="1"/>
</dbReference>
<comment type="subcellular location">
    <subcellularLocation>
        <location evidence="1">Cell envelope</location>
    </subcellularLocation>
</comment>
<dbReference type="GO" id="GO:1904680">
    <property type="term" value="F:peptide transmembrane transporter activity"/>
    <property type="evidence" value="ECO:0007669"/>
    <property type="project" value="TreeGrafter"/>
</dbReference>
<dbReference type="InterPro" id="IPR000914">
    <property type="entry name" value="SBP_5_dom"/>
</dbReference>
<evidence type="ECO:0000256" key="1">
    <source>
        <dbReference type="ARBA" id="ARBA00004196"/>
    </source>
</evidence>
<feature type="non-terminal residue" evidence="6">
    <location>
        <position position="1"/>
    </location>
</feature>
<dbReference type="GO" id="GO:0030313">
    <property type="term" value="C:cell envelope"/>
    <property type="evidence" value="ECO:0007669"/>
    <property type="project" value="UniProtKB-SubCell"/>
</dbReference>
<accession>X0Z2M0</accession>
<dbReference type="PANTHER" id="PTHR30290">
    <property type="entry name" value="PERIPLASMIC BINDING COMPONENT OF ABC TRANSPORTER"/>
    <property type="match status" value="1"/>
</dbReference>
<dbReference type="AlphaFoldDB" id="X0Z2M0"/>
<dbReference type="GO" id="GO:0015833">
    <property type="term" value="P:peptide transport"/>
    <property type="evidence" value="ECO:0007669"/>
    <property type="project" value="TreeGrafter"/>
</dbReference>
<dbReference type="Gene3D" id="3.10.105.10">
    <property type="entry name" value="Dipeptide-binding Protein, Domain 3"/>
    <property type="match status" value="1"/>
</dbReference>
<comment type="caution">
    <text evidence="6">The sequence shown here is derived from an EMBL/GenBank/DDBJ whole genome shotgun (WGS) entry which is preliminary data.</text>
</comment>
<reference evidence="6" key="1">
    <citation type="journal article" date="2014" name="Front. Microbiol.">
        <title>High frequency of phylogenetically diverse reductive dehalogenase-homologous genes in deep subseafloor sedimentary metagenomes.</title>
        <authorList>
            <person name="Kawai M."/>
            <person name="Futagami T."/>
            <person name="Toyoda A."/>
            <person name="Takaki Y."/>
            <person name="Nishi S."/>
            <person name="Hori S."/>
            <person name="Arai W."/>
            <person name="Tsubouchi T."/>
            <person name="Morono Y."/>
            <person name="Uchiyama I."/>
            <person name="Ito T."/>
            <person name="Fujiyama A."/>
            <person name="Inagaki F."/>
            <person name="Takami H."/>
        </authorList>
    </citation>
    <scope>NUCLEOTIDE SEQUENCE</scope>
    <source>
        <strain evidence="6">Expedition CK06-06</strain>
    </source>
</reference>
<dbReference type="SUPFAM" id="SSF53850">
    <property type="entry name" value="Periplasmic binding protein-like II"/>
    <property type="match status" value="1"/>
</dbReference>
<keyword evidence="3" id="KW-0813">Transport</keyword>
<dbReference type="InterPro" id="IPR039424">
    <property type="entry name" value="SBP_5"/>
</dbReference>
<feature type="domain" description="Solute-binding protein family 5" evidence="5">
    <location>
        <begin position="37"/>
        <end position="288"/>
    </location>
</feature>
<dbReference type="EMBL" id="BART01001158">
    <property type="protein sequence ID" value="GAG63455.1"/>
    <property type="molecule type" value="Genomic_DNA"/>
</dbReference>
<evidence type="ECO:0000259" key="5">
    <source>
        <dbReference type="Pfam" id="PF00496"/>
    </source>
</evidence>
<gene>
    <name evidence="6" type="ORF">S01H4_04351</name>
</gene>
<dbReference type="PANTHER" id="PTHR30290:SF10">
    <property type="entry name" value="PERIPLASMIC OLIGOPEPTIDE-BINDING PROTEIN-RELATED"/>
    <property type="match status" value="1"/>
</dbReference>
<dbReference type="CDD" id="cd08504">
    <property type="entry name" value="PBP2_OppA"/>
    <property type="match status" value="1"/>
</dbReference>
<dbReference type="Pfam" id="PF00496">
    <property type="entry name" value="SBP_bac_5"/>
    <property type="match status" value="1"/>
</dbReference>
<keyword evidence="4" id="KW-0732">Signal</keyword>
<dbReference type="Gene3D" id="3.40.190.10">
    <property type="entry name" value="Periplasmic binding protein-like II"/>
    <property type="match status" value="1"/>
</dbReference>
<evidence type="ECO:0000313" key="6">
    <source>
        <dbReference type="EMBL" id="GAG63455.1"/>
    </source>
</evidence>
<evidence type="ECO:0000256" key="2">
    <source>
        <dbReference type="ARBA" id="ARBA00005695"/>
    </source>
</evidence>
<organism evidence="6">
    <name type="scientific">marine sediment metagenome</name>
    <dbReference type="NCBI Taxonomy" id="412755"/>
    <lineage>
        <taxon>unclassified sequences</taxon>
        <taxon>metagenomes</taxon>
        <taxon>ecological metagenomes</taxon>
    </lineage>
</organism>